<dbReference type="OrthoDB" id="960143at2"/>
<proteinExistence type="predicted"/>
<dbReference type="RefSeq" id="WP_090331856.1">
    <property type="nucleotide sequence ID" value="NZ_FNXY01000001.1"/>
</dbReference>
<gene>
    <name evidence="1" type="ORF">SAMN04487995_0644</name>
</gene>
<dbReference type="Proteomes" id="UP000199532">
    <property type="component" value="Unassembled WGS sequence"/>
</dbReference>
<dbReference type="STRING" id="408657.SAMN04487995_0644"/>
<keyword evidence="2" id="KW-1185">Reference proteome</keyword>
<evidence type="ECO:0000313" key="2">
    <source>
        <dbReference type="Proteomes" id="UP000199532"/>
    </source>
</evidence>
<evidence type="ECO:0000313" key="1">
    <source>
        <dbReference type="EMBL" id="SEI42897.1"/>
    </source>
</evidence>
<organism evidence="1 2">
    <name type="scientific">Dyadobacter koreensis</name>
    <dbReference type="NCBI Taxonomy" id="408657"/>
    <lineage>
        <taxon>Bacteria</taxon>
        <taxon>Pseudomonadati</taxon>
        <taxon>Bacteroidota</taxon>
        <taxon>Cytophagia</taxon>
        <taxon>Cytophagales</taxon>
        <taxon>Spirosomataceae</taxon>
        <taxon>Dyadobacter</taxon>
    </lineage>
</organism>
<name>A0A1H6QRR3_9BACT</name>
<dbReference type="EMBL" id="FNXY01000001">
    <property type="protein sequence ID" value="SEI42897.1"/>
    <property type="molecule type" value="Genomic_DNA"/>
</dbReference>
<dbReference type="AlphaFoldDB" id="A0A1H6QRR3"/>
<protein>
    <submittedName>
        <fullName evidence="1">Uncharacterized protein</fullName>
    </submittedName>
</protein>
<accession>A0A1H6QRR3</accession>
<sequence>MADYIKCKHDNGFFVFDTIEKYPEDVAADILDEFVKQDLEAIIYKTSGDHLFQVTGRIRENYVKLILNEAHTDPVLNKMNKIKEALEYSIQDLVLNNMD</sequence>
<reference evidence="1 2" key="1">
    <citation type="submission" date="2016-10" db="EMBL/GenBank/DDBJ databases">
        <authorList>
            <person name="de Groot N.N."/>
        </authorList>
    </citation>
    <scope>NUCLEOTIDE SEQUENCE [LARGE SCALE GENOMIC DNA]</scope>
    <source>
        <strain evidence="1 2">DSM 19938</strain>
    </source>
</reference>